<dbReference type="EMBL" id="LNQE01000724">
    <property type="protein sequence ID" value="KUG25286.1"/>
    <property type="molecule type" value="Genomic_DNA"/>
</dbReference>
<dbReference type="PROSITE" id="PS51257">
    <property type="entry name" value="PROKAR_LIPOPROTEIN"/>
    <property type="match status" value="1"/>
</dbReference>
<reference evidence="1" key="1">
    <citation type="journal article" date="2015" name="Proc. Natl. Acad. Sci. U.S.A.">
        <title>Networks of energetic and metabolic interactions define dynamics in microbial communities.</title>
        <authorList>
            <person name="Embree M."/>
            <person name="Liu J.K."/>
            <person name="Al-Bassam M.M."/>
            <person name="Zengler K."/>
        </authorList>
    </citation>
    <scope>NUCLEOTIDE SEQUENCE</scope>
</reference>
<sequence length="221" mass="25365">MRNSVITSSLLLFSCILFSQNLSWKDKASSIPIPIKWGNNLSGDFSFVNDWSYPEGVYKNEFGQISCDGLCPDEIEVVKDSTGRIYEDSLHAFYEFIDTTHQMHSIQCEAWCYEWGGTDFIEVFRKNENSVSCFTMTGINTHCSLNIEIIGDTCYVVINLKSIEQGGDVNFYCTSGYITINKKYWTEGIMKAEFSFNFEHIENPPKPIYWKGKIYAKIKTT</sequence>
<accession>A0A0W8FWQ3</accession>
<name>A0A0W8FWQ3_9ZZZZ</name>
<gene>
    <name evidence="1" type="ORF">ASZ90_004891</name>
</gene>
<organism evidence="1">
    <name type="scientific">hydrocarbon metagenome</name>
    <dbReference type="NCBI Taxonomy" id="938273"/>
    <lineage>
        <taxon>unclassified sequences</taxon>
        <taxon>metagenomes</taxon>
        <taxon>ecological metagenomes</taxon>
    </lineage>
</organism>
<evidence type="ECO:0000313" key="1">
    <source>
        <dbReference type="EMBL" id="KUG25286.1"/>
    </source>
</evidence>
<comment type="caution">
    <text evidence="1">The sequence shown here is derived from an EMBL/GenBank/DDBJ whole genome shotgun (WGS) entry which is preliminary data.</text>
</comment>
<proteinExistence type="predicted"/>
<dbReference type="AlphaFoldDB" id="A0A0W8FWQ3"/>
<protein>
    <submittedName>
        <fullName evidence="1">Uncharacterized protein</fullName>
    </submittedName>
</protein>